<dbReference type="SUPFAM" id="SSF46626">
    <property type="entry name" value="Cytochrome c"/>
    <property type="match status" value="2"/>
</dbReference>
<evidence type="ECO:0000256" key="3">
    <source>
        <dbReference type="ARBA" id="ARBA00023004"/>
    </source>
</evidence>
<evidence type="ECO:0000313" key="6">
    <source>
        <dbReference type="EMBL" id="MEV8465541.1"/>
    </source>
</evidence>
<reference evidence="6 7" key="1">
    <citation type="submission" date="2024-07" db="EMBL/GenBank/DDBJ databases">
        <authorList>
            <person name="Kang M."/>
        </authorList>
    </citation>
    <scope>NUCLEOTIDE SEQUENCE [LARGE SCALE GENOMIC DNA]</scope>
    <source>
        <strain evidence="6 7">DFM31</strain>
    </source>
</reference>
<dbReference type="Pfam" id="PF00034">
    <property type="entry name" value="Cytochrom_C"/>
    <property type="match status" value="1"/>
</dbReference>
<name>A0ABV3L1U8_9RHOB</name>
<dbReference type="PANTHER" id="PTHR35008">
    <property type="entry name" value="BLL4482 PROTEIN-RELATED"/>
    <property type="match status" value="1"/>
</dbReference>
<dbReference type="InterPro" id="IPR036909">
    <property type="entry name" value="Cyt_c-like_dom_sf"/>
</dbReference>
<feature type="domain" description="Cytochrome c" evidence="5">
    <location>
        <begin position="160"/>
        <end position="266"/>
    </location>
</feature>
<keyword evidence="7" id="KW-1185">Reference proteome</keyword>
<evidence type="ECO:0000313" key="7">
    <source>
        <dbReference type="Proteomes" id="UP001553161"/>
    </source>
</evidence>
<gene>
    <name evidence="6" type="ORF">AB0T83_01940</name>
</gene>
<comment type="caution">
    <text evidence="6">The sequence shown here is derived from an EMBL/GenBank/DDBJ whole genome shotgun (WGS) entry which is preliminary data.</text>
</comment>
<organism evidence="6 7">
    <name type="scientific">Meridianimarinicoccus marinus</name>
    <dbReference type="NCBI Taxonomy" id="3231483"/>
    <lineage>
        <taxon>Bacteria</taxon>
        <taxon>Pseudomonadati</taxon>
        <taxon>Pseudomonadota</taxon>
        <taxon>Alphaproteobacteria</taxon>
        <taxon>Rhodobacterales</taxon>
        <taxon>Paracoccaceae</taxon>
        <taxon>Meridianimarinicoccus</taxon>
    </lineage>
</organism>
<keyword evidence="1 4" id="KW-0349">Heme</keyword>
<dbReference type="InterPro" id="IPR051459">
    <property type="entry name" value="Cytochrome_c-type_DH"/>
</dbReference>
<keyword evidence="3 4" id="KW-0408">Iron</keyword>
<accession>A0ABV3L1U8</accession>
<dbReference type="InterPro" id="IPR009056">
    <property type="entry name" value="Cyt_c-like_dom"/>
</dbReference>
<evidence type="ECO:0000256" key="4">
    <source>
        <dbReference type="PROSITE-ProRule" id="PRU00433"/>
    </source>
</evidence>
<protein>
    <submittedName>
        <fullName evidence="6">Cytochrome c</fullName>
    </submittedName>
</protein>
<evidence type="ECO:0000256" key="1">
    <source>
        <dbReference type="ARBA" id="ARBA00022617"/>
    </source>
</evidence>
<feature type="domain" description="Cytochrome c" evidence="5">
    <location>
        <begin position="11"/>
        <end position="119"/>
    </location>
</feature>
<dbReference type="Gene3D" id="1.10.760.10">
    <property type="entry name" value="Cytochrome c-like domain"/>
    <property type="match status" value="2"/>
</dbReference>
<evidence type="ECO:0000256" key="2">
    <source>
        <dbReference type="ARBA" id="ARBA00022723"/>
    </source>
</evidence>
<keyword evidence="2 4" id="KW-0479">Metal-binding</keyword>
<dbReference type="RefSeq" id="WP_366191058.1">
    <property type="nucleotide sequence ID" value="NZ_JBFBVU010000001.1"/>
</dbReference>
<sequence length="272" mass="28768">MPESDVAGLTGDPVAGETIFTAAGCASCHMAPGAEGEAQRVLSGGQKFPSDFGTFIAPNISPDPDHGIGGWDLADLAGALTRGVSPEGEHYYPAFPYTAYTHMELQDIADLKAYLDTLPASDAPSQPHQVGFPFNIRRAMFGWNLLYLSDHWVLPVGDDPKLERGRYLVEALAHCGECHTPRTALGGMDTDRWMAGAPDPSGKGKVPNITPAALDWGESDIVFFLETGFTPNFDAAGGHMVDVINNMAKLSAEDRAAVAAYIAALPPVASAP</sequence>
<dbReference type="PROSITE" id="PS51007">
    <property type="entry name" value="CYTC"/>
    <property type="match status" value="2"/>
</dbReference>
<evidence type="ECO:0000259" key="5">
    <source>
        <dbReference type="PROSITE" id="PS51007"/>
    </source>
</evidence>
<dbReference type="PANTHER" id="PTHR35008:SF8">
    <property type="entry name" value="ALCOHOL DEHYDROGENASE CYTOCHROME C SUBUNIT"/>
    <property type="match status" value="1"/>
</dbReference>
<dbReference type="Proteomes" id="UP001553161">
    <property type="component" value="Unassembled WGS sequence"/>
</dbReference>
<proteinExistence type="predicted"/>
<dbReference type="EMBL" id="JBFBVU010000001">
    <property type="protein sequence ID" value="MEV8465541.1"/>
    <property type="molecule type" value="Genomic_DNA"/>
</dbReference>